<proteinExistence type="predicted"/>
<sequence>MEKCQIDEKKCLKTTLELILNTQRKMSKQKCDFNNSLSCLEPLGKTFKNTIPFILYGDLEPFKVEGVTTCFDNESNKEKFVCFTTFLFRVINLEGDCAVLELLKFKNHDKCVPNCNDHKCSPCCQLHCENVDDLISTCVFMNVEISSFSGIQCLPAVCIKKSLNV</sequence>
<dbReference type="InterPro" id="IPR019593">
    <property type="entry name" value="Spore_coat_protein_Z/Y"/>
</dbReference>
<dbReference type="Pfam" id="PF10612">
    <property type="entry name" value="Spore-coat_CotZ"/>
    <property type="match status" value="1"/>
</dbReference>
<keyword evidence="1" id="KW-0946">Virion</keyword>
<dbReference type="Proteomes" id="UP001178288">
    <property type="component" value="Chromosome"/>
</dbReference>
<protein>
    <submittedName>
        <fullName evidence="1">CotY/CotZ family spore coat protein</fullName>
    </submittedName>
</protein>
<dbReference type="KEGG" id="nnv:QNH39_12165"/>
<reference evidence="1" key="1">
    <citation type="submission" date="2023-05" db="EMBL/GenBank/DDBJ databases">
        <title>Comparative genomics of Bacillaceae isolates and their secondary metabolite potential.</title>
        <authorList>
            <person name="Song L."/>
            <person name="Nielsen L.J."/>
            <person name="Mohite O."/>
            <person name="Xu X."/>
            <person name="Weber T."/>
            <person name="Kovacs A.T."/>
        </authorList>
    </citation>
    <scope>NUCLEOTIDE SEQUENCE</scope>
    <source>
        <strain evidence="1">XLM17</strain>
    </source>
</reference>
<evidence type="ECO:0000313" key="2">
    <source>
        <dbReference type="Proteomes" id="UP001178288"/>
    </source>
</evidence>
<dbReference type="EMBL" id="CP126114">
    <property type="protein sequence ID" value="WHY88542.1"/>
    <property type="molecule type" value="Genomic_DNA"/>
</dbReference>
<accession>A0AA95SD13</accession>
<keyword evidence="2" id="KW-1185">Reference proteome</keyword>
<dbReference type="RefSeq" id="WP_066086594.1">
    <property type="nucleotide sequence ID" value="NZ_CP126114.1"/>
</dbReference>
<name>A0AA95SD13_9BACI</name>
<dbReference type="AlphaFoldDB" id="A0AA95SD13"/>
<keyword evidence="1" id="KW-0167">Capsid protein</keyword>
<organism evidence="1 2">
    <name type="scientific">Neobacillus novalis</name>
    <dbReference type="NCBI Taxonomy" id="220687"/>
    <lineage>
        <taxon>Bacteria</taxon>
        <taxon>Bacillati</taxon>
        <taxon>Bacillota</taxon>
        <taxon>Bacilli</taxon>
        <taxon>Bacillales</taxon>
        <taxon>Bacillaceae</taxon>
        <taxon>Neobacillus</taxon>
    </lineage>
</organism>
<gene>
    <name evidence="1" type="ORF">QNH39_12165</name>
</gene>
<evidence type="ECO:0000313" key="1">
    <source>
        <dbReference type="EMBL" id="WHY88542.1"/>
    </source>
</evidence>